<dbReference type="STRING" id="6280.A0A0N4T6M6"/>
<sequence length="102" mass="11250">MGYIEPPAILPGIHLSAHETSSGVNLPNAKIEDVTESRFKSKLDINVDNVVMEEAVKERKEIQKLMEKENVLAEAAKALVKSKSSVESPKSKITRDQSCRTS</sequence>
<evidence type="ECO:0000256" key="1">
    <source>
        <dbReference type="SAM" id="MobiDB-lite"/>
    </source>
</evidence>
<dbReference type="Proteomes" id="UP000278627">
    <property type="component" value="Unassembled WGS sequence"/>
</dbReference>
<reference evidence="2 3" key="2">
    <citation type="submission" date="2018-11" db="EMBL/GenBank/DDBJ databases">
        <authorList>
            <consortium name="Pathogen Informatics"/>
        </authorList>
    </citation>
    <scope>NUCLEOTIDE SEQUENCE [LARGE SCALE GENOMIC DNA]</scope>
</reference>
<dbReference type="AlphaFoldDB" id="A0A0N4T6M6"/>
<dbReference type="EMBL" id="UZAD01001386">
    <property type="protein sequence ID" value="VDN85013.1"/>
    <property type="molecule type" value="Genomic_DNA"/>
</dbReference>
<gene>
    <name evidence="2" type="ORF">BPAG_LOCUS3827</name>
</gene>
<organism evidence="4">
    <name type="scientific">Brugia pahangi</name>
    <name type="common">Filarial nematode worm</name>
    <dbReference type="NCBI Taxonomy" id="6280"/>
    <lineage>
        <taxon>Eukaryota</taxon>
        <taxon>Metazoa</taxon>
        <taxon>Ecdysozoa</taxon>
        <taxon>Nematoda</taxon>
        <taxon>Chromadorea</taxon>
        <taxon>Rhabditida</taxon>
        <taxon>Spirurina</taxon>
        <taxon>Spiruromorpha</taxon>
        <taxon>Filarioidea</taxon>
        <taxon>Onchocercidae</taxon>
        <taxon>Brugia</taxon>
    </lineage>
</organism>
<dbReference type="WBParaSite" id="BPAG_0000385901-mRNA-1">
    <property type="protein sequence ID" value="BPAG_0000385901-mRNA-1"/>
    <property type="gene ID" value="BPAG_0000385901"/>
</dbReference>
<keyword evidence="3" id="KW-1185">Reference proteome</keyword>
<reference evidence="4" key="1">
    <citation type="submission" date="2017-02" db="UniProtKB">
        <authorList>
            <consortium name="WormBaseParasite"/>
        </authorList>
    </citation>
    <scope>IDENTIFICATION</scope>
</reference>
<feature type="compositionally biased region" description="Basic and acidic residues" evidence="1">
    <location>
        <begin position="89"/>
        <end position="102"/>
    </location>
</feature>
<evidence type="ECO:0000313" key="2">
    <source>
        <dbReference type="EMBL" id="VDN85013.1"/>
    </source>
</evidence>
<name>A0A0N4T6M6_BRUPA</name>
<feature type="region of interest" description="Disordered" evidence="1">
    <location>
        <begin position="80"/>
        <end position="102"/>
    </location>
</feature>
<protein>
    <submittedName>
        <fullName evidence="4">Ovule protein</fullName>
    </submittedName>
</protein>
<evidence type="ECO:0000313" key="4">
    <source>
        <dbReference type="WBParaSite" id="BPAG_0000385901-mRNA-1"/>
    </source>
</evidence>
<accession>A0A0N4T6M6</accession>
<evidence type="ECO:0000313" key="3">
    <source>
        <dbReference type="Proteomes" id="UP000278627"/>
    </source>
</evidence>
<proteinExistence type="predicted"/>